<dbReference type="CDD" id="cd18808">
    <property type="entry name" value="SF1_C_Upf1"/>
    <property type="match status" value="1"/>
</dbReference>
<dbReference type="GO" id="GO:0030422">
    <property type="term" value="P:siRNA processing"/>
    <property type="evidence" value="ECO:0007669"/>
    <property type="project" value="TreeGrafter"/>
</dbReference>
<keyword evidence="5" id="KW-1185">Reference proteome</keyword>
<evidence type="ECO:0000313" key="5">
    <source>
        <dbReference type="Proteomes" id="UP001362999"/>
    </source>
</evidence>
<dbReference type="Pfam" id="PF13086">
    <property type="entry name" value="AAA_11"/>
    <property type="match status" value="1"/>
</dbReference>
<dbReference type="GO" id="GO:0004386">
    <property type="term" value="F:helicase activity"/>
    <property type="evidence" value="ECO:0007669"/>
    <property type="project" value="InterPro"/>
</dbReference>
<feature type="domain" description="DNA2/NAM7 helicase helicase" evidence="2">
    <location>
        <begin position="1371"/>
        <end position="1438"/>
    </location>
</feature>
<evidence type="ECO:0000259" key="1">
    <source>
        <dbReference type="Pfam" id="PF05183"/>
    </source>
</evidence>
<dbReference type="Proteomes" id="UP001362999">
    <property type="component" value="Unassembled WGS sequence"/>
</dbReference>
<dbReference type="GO" id="GO:0003968">
    <property type="term" value="F:RNA-directed RNA polymerase activity"/>
    <property type="evidence" value="ECO:0007669"/>
    <property type="project" value="UniProtKB-KW"/>
</dbReference>
<dbReference type="InterPro" id="IPR041677">
    <property type="entry name" value="DNA2/NAM7_AAA_11"/>
</dbReference>
<evidence type="ECO:0000259" key="2">
    <source>
        <dbReference type="Pfam" id="PF13086"/>
    </source>
</evidence>
<dbReference type="InterPro" id="IPR007855">
    <property type="entry name" value="RDRP"/>
</dbReference>
<dbReference type="GO" id="GO:0031380">
    <property type="term" value="C:nuclear RNA-directed RNA polymerase complex"/>
    <property type="evidence" value="ECO:0007669"/>
    <property type="project" value="TreeGrafter"/>
</dbReference>
<reference evidence="4 5" key="1">
    <citation type="journal article" date="2024" name="J Genomics">
        <title>Draft genome sequencing and assembly of Favolaschia claudopus CIRM-BRFM 2984 isolated from oak limbs.</title>
        <authorList>
            <person name="Navarro D."/>
            <person name="Drula E."/>
            <person name="Chaduli D."/>
            <person name="Cazenave R."/>
            <person name="Ahrendt S."/>
            <person name="Wang J."/>
            <person name="Lipzen A."/>
            <person name="Daum C."/>
            <person name="Barry K."/>
            <person name="Grigoriev I.V."/>
            <person name="Favel A."/>
            <person name="Rosso M.N."/>
            <person name="Martin F."/>
        </authorList>
    </citation>
    <scope>NUCLEOTIDE SEQUENCE [LARGE SCALE GENOMIC DNA]</scope>
    <source>
        <strain evidence="4 5">CIRM-BRFM 2984</strain>
    </source>
</reference>
<evidence type="ECO:0000259" key="3">
    <source>
        <dbReference type="Pfam" id="PF13087"/>
    </source>
</evidence>
<proteinExistence type="predicted"/>
<dbReference type="EMBL" id="JAWWNJ010000003">
    <property type="protein sequence ID" value="KAK7059945.1"/>
    <property type="molecule type" value="Genomic_DNA"/>
</dbReference>
<gene>
    <name evidence="4" type="ORF">R3P38DRAFT_3384539</name>
</gene>
<feature type="domain" description="DNA2/NAM7 helicase-like C-terminal" evidence="3">
    <location>
        <begin position="1446"/>
        <end position="1648"/>
    </location>
</feature>
<accession>A0AAW0EAI3</accession>
<keyword evidence="4" id="KW-0548">Nucleotidyltransferase</keyword>
<dbReference type="PANTHER" id="PTHR23079:SF55">
    <property type="entry name" value="RNA-DIRECTED RNA POLYMERASE"/>
    <property type="match status" value="1"/>
</dbReference>
<dbReference type="InterPro" id="IPR041679">
    <property type="entry name" value="DNA2/NAM7-like_C"/>
</dbReference>
<evidence type="ECO:0000313" key="4">
    <source>
        <dbReference type="EMBL" id="KAK7059945.1"/>
    </source>
</evidence>
<dbReference type="InterPro" id="IPR027417">
    <property type="entry name" value="P-loop_NTPase"/>
</dbReference>
<name>A0AAW0EAI3_9AGAR</name>
<comment type="caution">
    <text evidence="4">The sequence shown here is derived from an EMBL/GenBank/DDBJ whole genome shotgun (WGS) entry which is preliminary data.</text>
</comment>
<dbReference type="InterPro" id="IPR057596">
    <property type="entry name" value="RDRP_core"/>
</dbReference>
<keyword evidence="4" id="KW-0696">RNA-directed RNA polymerase</keyword>
<sequence length="1677" mass="189244">MPPTTLRANPSPEDDSWRFNVPHERLLPPRNAKDPQLYGKLIKFTADAITLDMQRLPSNRILQTDDRSKFILLSFGDLRFHETPIKTTGEYMSRLFKAGLFLNGVQYRFYHHSNSQLRSRSCFLRQANTDAELDDRIYRLGDFGRIMSAAKRAKRIGLLFSEAQLDYDLPPILVKDIPDIKSGDELFSDGCGLISKTLAITLAKSKKIIFRGIRYTPAVFQIRYLGYKGVFNMNWLLILTIFPGVLMLHPKLDELRRTNPQQNNHLVHFRQSMKKFTATQNTTFSIVGHSTPYSFGRLNNDIIVLLSSLGITDEALLAKQDSYFQWIRDASTDAIRAVDFLSSLNEYTLAERVLLDGLEDPKVSNAIRSFQQREIGSFKNLRNKDRSRMIIQKSRLIFGVCDPFEVLKEGEVHIRITTARKGPSTPIHADVLVVRNPCLHPGDCLKLRAVHRPELSHLVDCIVFAGVAKPGHHAAPSMSSGGDLDGDKYFVCWDPDLVPSTISESYDYPPNKEPPPKAVTRADLANYFAAYNSAGLARVASLHAKWVRGTPLGALSPECQELNALHSQSVDGAAVKIPERLSNPPVPPGGDDAFIINKLAAAARKFAEEFAQSNRDVITVSPDNAESGKQVLAQLLQSTQNSLSEYELFTLAFNLSRKLKMSRDEFMPYLAHVDFGALTTAQKYAVTEALDLRDPQQYSFVWNSLLRSDILTPGDLYSRSLNQPFSLQRLYSSKLNGLRSFFFYLRMAVNDFTRKLLILKTDDRFAIGIFMRGELPWDEEPEVNENVVVVSFMDKTSSNFSGYRPCTAGYRLHCSDVNFQLYNKHRGDTFIFMTRPPAASGADLAVSIAVQKISARVQKQVGRINRTPVTAIELHVVSNRDRVSTQLFDLWFEHVPTEIRVKRFERQAAPYRLNDIRDISAEDWQNAEKHTKWIEAAFNPRLREDQFKRHLDELSFAQLNDVMQFSLRYHLEEETFWTFSHLISASPLRRSDVEKWLDAHPPLVFVLLRAYPPTEECALPEETEHLAGIIIHNLIRSANNHGVVVLVALEKISATIAGLPLKIYFDIVWFTAGSVRAQQLVQEVLLVLNDCRLTCTSGNDSDIAVRYGEKHARAIAFDRAEEAFEECPCDEDGKPRRQRTAPTHTKLAYVEAEEGRLWVRATIRIDAKSAVRLHSHLKIELMHPPPPEMEIMDWNLYHAATSRAMMDALLRLCLDHEISCRYYSIITGTDPKTPTTLALTPSYDSASEEETADLNHSQIIAVDSINHPLSLVWGPPGTGKTTVVVQILKRLLLSRKDDTKILMTASTHNAVDNVLERFNDLNKREKILKEQQILRVATDVSKVNKSLQSFTIDARVGGDMNENNKLFKKAQERLQAAVIVFTTCAGAGLGVLRKIDFDIALIDEASQITEPCALIPLTKGTKQAILVGDHVQLRPTVNKMGKILEYDVSLLERLYTGADVQGMAKTMLDVQYRFPQELAQFPSREFYDNRLMTGITDSAKVLEVLKRCAFPWPRHIKNDTVIPTVFLQCSAEEDMGGMSKQNEGQVEVVKRILPMLELGSGTSADDEADQRQLSVTVLSPYSKQVQALRQITSQSFTIDSFQGRESDIIIFSSVRSNVEHDIGFVDDARRLNVMWTRARLGLIIIGDRATMAANPLWKRALDACHEVVLPAIEGETL</sequence>
<protein>
    <submittedName>
        <fullName evidence="4">Rna-directed rna polymerase</fullName>
    </submittedName>
</protein>
<dbReference type="GO" id="GO:0003723">
    <property type="term" value="F:RNA binding"/>
    <property type="evidence" value="ECO:0007669"/>
    <property type="project" value="UniProtKB-KW"/>
</dbReference>
<feature type="domain" description="RDRP core" evidence="1">
    <location>
        <begin position="57"/>
        <end position="572"/>
    </location>
</feature>
<keyword evidence="4" id="KW-0808">Transferase</keyword>
<dbReference type="Pfam" id="PF05183">
    <property type="entry name" value="RdRP"/>
    <property type="match status" value="1"/>
</dbReference>
<organism evidence="4 5">
    <name type="scientific">Favolaschia claudopus</name>
    <dbReference type="NCBI Taxonomy" id="2862362"/>
    <lineage>
        <taxon>Eukaryota</taxon>
        <taxon>Fungi</taxon>
        <taxon>Dikarya</taxon>
        <taxon>Basidiomycota</taxon>
        <taxon>Agaricomycotina</taxon>
        <taxon>Agaricomycetes</taxon>
        <taxon>Agaricomycetidae</taxon>
        <taxon>Agaricales</taxon>
        <taxon>Marasmiineae</taxon>
        <taxon>Mycenaceae</taxon>
        <taxon>Favolaschia</taxon>
    </lineage>
</organism>
<dbReference type="Gene3D" id="3.40.50.300">
    <property type="entry name" value="P-loop containing nucleotide triphosphate hydrolases"/>
    <property type="match status" value="2"/>
</dbReference>
<dbReference type="InterPro" id="IPR047187">
    <property type="entry name" value="SF1_C_Upf1"/>
</dbReference>
<dbReference type="Pfam" id="PF13087">
    <property type="entry name" value="AAA_12"/>
    <property type="match status" value="1"/>
</dbReference>
<dbReference type="PANTHER" id="PTHR23079">
    <property type="entry name" value="RNA-DEPENDENT RNA POLYMERASE"/>
    <property type="match status" value="1"/>
</dbReference>
<dbReference type="SUPFAM" id="SSF52540">
    <property type="entry name" value="P-loop containing nucleoside triphosphate hydrolases"/>
    <property type="match status" value="1"/>
</dbReference>